<dbReference type="RefSeq" id="XP_037187493.1">
    <property type="nucleotide sequence ID" value="XM_037342509.1"/>
</dbReference>
<comment type="caution">
    <text evidence="1">The sequence shown here is derived from an EMBL/GenBank/DDBJ whole genome shotgun (WGS) entry which is preliminary data.</text>
</comment>
<gene>
    <name evidence="1" type="ORF">Bfra_012190</name>
</gene>
<dbReference type="AlphaFoldDB" id="A0A8H6EDQ7"/>
<organism evidence="1 2">
    <name type="scientific">Botrytis fragariae</name>
    <dbReference type="NCBI Taxonomy" id="1964551"/>
    <lineage>
        <taxon>Eukaryota</taxon>
        <taxon>Fungi</taxon>
        <taxon>Dikarya</taxon>
        <taxon>Ascomycota</taxon>
        <taxon>Pezizomycotina</taxon>
        <taxon>Leotiomycetes</taxon>
        <taxon>Helotiales</taxon>
        <taxon>Sclerotiniaceae</taxon>
        <taxon>Botrytis</taxon>
    </lineage>
</organism>
<name>A0A8H6EDQ7_9HELO</name>
<sequence>MAAIGTSIGVETTGLEAINMDVALTTVVALGIKTGLVVGQMFAADAAVNVQENCADQNFHIVHQEVAVVERILAIETVMVVVMGHLSDYLEKVDYLAVYSVVESLCNRFEYCHVRRKSYHHDRA</sequence>
<dbReference type="Proteomes" id="UP000531561">
    <property type="component" value="Unassembled WGS sequence"/>
</dbReference>
<accession>A0A8H6EDQ7</accession>
<evidence type="ECO:0000313" key="2">
    <source>
        <dbReference type="Proteomes" id="UP000531561"/>
    </source>
</evidence>
<dbReference type="EMBL" id="JABFCT010000021">
    <property type="protein sequence ID" value="KAF5868544.1"/>
    <property type="molecule type" value="Genomic_DNA"/>
</dbReference>
<dbReference type="GeneID" id="59266201"/>
<keyword evidence="2" id="KW-1185">Reference proteome</keyword>
<dbReference type="OrthoDB" id="10331273at2759"/>
<evidence type="ECO:0000313" key="1">
    <source>
        <dbReference type="EMBL" id="KAF5868544.1"/>
    </source>
</evidence>
<reference evidence="1 2" key="1">
    <citation type="journal article" date="2020" name="Phytopathology">
        <title>A high-quality genome resource of Botrytis fragariae, a new and rapidly spreading fungal pathogen causing strawberry gray mold in the U.S.A.</title>
        <authorList>
            <person name="Wu Y."/>
            <person name="Saski C.A."/>
            <person name="Schnabel G."/>
            <person name="Xiao S."/>
            <person name="Hu M."/>
        </authorList>
    </citation>
    <scope>NUCLEOTIDE SEQUENCE [LARGE SCALE GENOMIC DNA]</scope>
    <source>
        <strain evidence="1 2">BVB16</strain>
    </source>
</reference>
<proteinExistence type="predicted"/>
<protein>
    <submittedName>
        <fullName evidence="1">Uncharacterized protein</fullName>
    </submittedName>
</protein>